<dbReference type="EMBL" id="AFPW01000022">
    <property type="protein sequence ID" value="EGQ14358.1"/>
    <property type="molecule type" value="Genomic_DNA"/>
</dbReference>
<feature type="domain" description="dUTPase-like" evidence="8">
    <location>
        <begin position="22"/>
        <end position="152"/>
    </location>
</feature>
<keyword evidence="12" id="KW-1185">Reference proteome</keyword>
<name>F9D3S3_PREDD</name>
<dbReference type="InterPro" id="IPR029054">
    <property type="entry name" value="dUTPase-like"/>
</dbReference>
<evidence type="ECO:0000256" key="7">
    <source>
        <dbReference type="HAMAP-Rule" id="MF_00116"/>
    </source>
</evidence>
<keyword evidence="4 7" id="KW-0460">Magnesium</keyword>
<reference evidence="9" key="2">
    <citation type="submission" date="2012-02" db="EMBL/GenBank/DDBJ databases">
        <title>Complete sequence of chromosome 1 of Prevotella dentalis DSM 3688.</title>
        <authorList>
            <consortium name="US DOE Joint Genome Institute (JGI-PGF)"/>
            <person name="Lucas S."/>
            <person name="Copeland A."/>
            <person name="Lapidus A."/>
            <person name="Glavina del Rio T."/>
            <person name="Dalin E."/>
            <person name="Tice H."/>
            <person name="Bruce D."/>
            <person name="Goodwin L."/>
            <person name="Pitluck S."/>
            <person name="Peters L."/>
            <person name="Mikhailova N."/>
            <person name="Chertkov O."/>
            <person name="Kyrpides N."/>
            <person name="Mavromatis K."/>
            <person name="Ivanova N."/>
            <person name="Brettin T."/>
            <person name="Detter J.C."/>
            <person name="Han C."/>
            <person name="Larimer F."/>
            <person name="Land M."/>
            <person name="Hauser L."/>
            <person name="Markowitz V."/>
            <person name="Cheng J.-F."/>
            <person name="Hugenholtz P."/>
            <person name="Woyke T."/>
            <person name="Wu D."/>
            <person name="Gronow S."/>
            <person name="Wellnitz S."/>
            <person name="Brambilla E."/>
            <person name="Klenk H.-P."/>
            <person name="Eisen J.A."/>
        </authorList>
    </citation>
    <scope>NUCLEOTIDE SEQUENCE [LARGE SCALE GENOMIC DNA]</scope>
    <source>
        <strain evidence="9">DSM 3688</strain>
    </source>
</reference>
<dbReference type="NCBIfam" id="TIGR00576">
    <property type="entry name" value="dut"/>
    <property type="match status" value="1"/>
</dbReference>
<gene>
    <name evidence="7 10" type="primary">dut</name>
    <name evidence="9" type="ordered locus">Prede_0111</name>
    <name evidence="10" type="ORF">HMPREF9136_1501</name>
</gene>
<dbReference type="GO" id="GO:0006226">
    <property type="term" value="P:dUMP biosynthetic process"/>
    <property type="evidence" value="ECO:0007669"/>
    <property type="project" value="UniProtKB-UniRule"/>
</dbReference>
<dbReference type="InterPro" id="IPR036157">
    <property type="entry name" value="dUTPase-like_sf"/>
</dbReference>
<dbReference type="Pfam" id="PF00692">
    <property type="entry name" value="dUTPase"/>
    <property type="match status" value="1"/>
</dbReference>
<dbReference type="FunFam" id="2.70.40.10:FF:000002">
    <property type="entry name" value="dUTP diphosphatase"/>
    <property type="match status" value="1"/>
</dbReference>
<comment type="caution">
    <text evidence="7">Lacks conserved residue(s) required for the propagation of feature annotation.</text>
</comment>
<dbReference type="PANTHER" id="PTHR11241:SF0">
    <property type="entry name" value="DEOXYURIDINE 5'-TRIPHOSPHATE NUCLEOTIDOHYDROLASE"/>
    <property type="match status" value="1"/>
</dbReference>
<dbReference type="Gene3D" id="2.70.40.10">
    <property type="match status" value="1"/>
</dbReference>
<keyword evidence="3 7" id="KW-0378">Hydrolase</keyword>
<evidence type="ECO:0000256" key="2">
    <source>
        <dbReference type="ARBA" id="ARBA00022723"/>
    </source>
</evidence>
<dbReference type="PATRIC" id="fig|908937.9.peg.119"/>
<dbReference type="STRING" id="908937.Prede_0111"/>
<evidence type="ECO:0000256" key="1">
    <source>
        <dbReference type="ARBA" id="ARBA00006581"/>
    </source>
</evidence>
<evidence type="ECO:0000259" key="8">
    <source>
        <dbReference type="Pfam" id="PF00692"/>
    </source>
</evidence>
<reference evidence="10 11" key="1">
    <citation type="submission" date="2011-04" db="EMBL/GenBank/DDBJ databases">
        <authorList>
            <person name="Muzny D."/>
            <person name="Qin X."/>
            <person name="Deng J."/>
            <person name="Jiang H."/>
            <person name="Liu Y."/>
            <person name="Qu J."/>
            <person name="Song X.-Z."/>
            <person name="Zhang L."/>
            <person name="Thornton R."/>
            <person name="Coyle M."/>
            <person name="Francisco L."/>
            <person name="Jackson L."/>
            <person name="Javaid M."/>
            <person name="Korchina V."/>
            <person name="Kovar C."/>
            <person name="Mata R."/>
            <person name="Mathew T."/>
            <person name="Ngo R."/>
            <person name="Nguyen L."/>
            <person name="Nguyen N."/>
            <person name="Okwuonu G."/>
            <person name="Ongeri F."/>
            <person name="Pham C."/>
            <person name="Simmons D."/>
            <person name="Wilczek-Boney K."/>
            <person name="Hale W."/>
            <person name="Jakkamsetti A."/>
            <person name="Pham P."/>
            <person name="Ruth R."/>
            <person name="San Lucas F."/>
            <person name="Warren J."/>
            <person name="Zhang J."/>
            <person name="Zhao Z."/>
            <person name="Zhou C."/>
            <person name="Zhu D."/>
            <person name="Lee S."/>
            <person name="Bess C."/>
            <person name="Blankenburg K."/>
            <person name="Forbes L."/>
            <person name="Fu Q."/>
            <person name="Gubbala S."/>
            <person name="Hirani K."/>
            <person name="Jayaseelan J.C."/>
            <person name="Lara F."/>
            <person name="Munidasa M."/>
            <person name="Palculict T."/>
            <person name="Patil S."/>
            <person name="Pu L.-L."/>
            <person name="Saada N."/>
            <person name="Tang L."/>
            <person name="Weissenberger G."/>
            <person name="Zhu Y."/>
            <person name="Hemphill L."/>
            <person name="Shang Y."/>
            <person name="Youmans B."/>
            <person name="Ayvaz T."/>
            <person name="Ross M."/>
            <person name="Santibanez J."/>
            <person name="Aqrawi P."/>
            <person name="Gross S."/>
            <person name="Joshi V."/>
            <person name="Fowler G."/>
            <person name="Nazareth L."/>
            <person name="Reid J."/>
            <person name="Worley K."/>
            <person name="Petrosino J."/>
            <person name="Highlander S."/>
            <person name="Gibbs R."/>
        </authorList>
    </citation>
    <scope>NUCLEOTIDE SEQUENCE [LARGE SCALE GENOMIC DNA]</scope>
    <source>
        <strain evidence="10 11">DSM 3688</strain>
    </source>
</reference>
<dbReference type="UniPathway" id="UPA00610">
    <property type="reaction ID" value="UER00666"/>
</dbReference>
<evidence type="ECO:0000313" key="11">
    <source>
        <dbReference type="Proteomes" id="UP000007820"/>
    </source>
</evidence>
<evidence type="ECO:0000256" key="3">
    <source>
        <dbReference type="ARBA" id="ARBA00022801"/>
    </source>
</evidence>
<dbReference type="EMBL" id="CP003368">
    <property type="protein sequence ID" value="AGB27509.1"/>
    <property type="molecule type" value="Genomic_DNA"/>
</dbReference>
<keyword evidence="2 7" id="KW-0479">Metal-binding</keyword>
<accession>F9D3S3</accession>
<feature type="binding site" evidence="7">
    <location>
        <position position="86"/>
    </location>
    <ligand>
        <name>substrate</name>
    </ligand>
</feature>
<evidence type="ECO:0000256" key="4">
    <source>
        <dbReference type="ARBA" id="ARBA00022842"/>
    </source>
</evidence>
<dbReference type="HAMAP" id="MF_00116">
    <property type="entry name" value="dUTPase_bact"/>
    <property type="match status" value="1"/>
</dbReference>
<evidence type="ECO:0000256" key="6">
    <source>
        <dbReference type="ARBA" id="ARBA00047686"/>
    </source>
</evidence>
<dbReference type="GO" id="GO:0046081">
    <property type="term" value="P:dUTP catabolic process"/>
    <property type="evidence" value="ECO:0007669"/>
    <property type="project" value="InterPro"/>
</dbReference>
<comment type="cofactor">
    <cofactor evidence="7">
        <name>Mg(2+)</name>
        <dbReference type="ChEBI" id="CHEBI:18420"/>
    </cofactor>
</comment>
<dbReference type="eggNOG" id="COG0756">
    <property type="taxonomic scope" value="Bacteria"/>
</dbReference>
<dbReference type="GO" id="GO:0000287">
    <property type="term" value="F:magnesium ion binding"/>
    <property type="evidence" value="ECO:0007669"/>
    <property type="project" value="UniProtKB-UniRule"/>
</dbReference>
<sequence>MEMRNFALIMVRIKVVNTGRQPLPAYATEQSAGLDLRANIDAPMVLRPLERRLVPTGLRIALPEGYEAQVRPRSGLALKHGVTVLNTPGTIDADYRGEVMVLLVNFSQENFVVNAGERIAQMVIARYEQAELEPVDVLDETERGAGGYGHTGVK</sequence>
<dbReference type="AlphaFoldDB" id="F9D3S3"/>
<dbReference type="SUPFAM" id="SSF51283">
    <property type="entry name" value="dUTPase-like"/>
    <property type="match status" value="1"/>
</dbReference>
<dbReference type="EC" id="3.6.1.23" evidence="7"/>
<evidence type="ECO:0000256" key="5">
    <source>
        <dbReference type="ARBA" id="ARBA00023080"/>
    </source>
</evidence>
<comment type="similarity">
    <text evidence="1 7">Belongs to the dUTPase family.</text>
</comment>
<dbReference type="NCBIfam" id="NF001862">
    <property type="entry name" value="PRK00601.1"/>
    <property type="match status" value="1"/>
</dbReference>
<keyword evidence="5 7" id="KW-0546">Nucleotide metabolism</keyword>
<feature type="binding site" evidence="7">
    <location>
        <begin position="73"/>
        <end position="75"/>
    </location>
    <ligand>
        <name>substrate</name>
    </ligand>
</feature>
<dbReference type="CDD" id="cd07557">
    <property type="entry name" value="trimeric_dUTPase"/>
    <property type="match status" value="1"/>
</dbReference>
<comment type="pathway">
    <text evidence="7">Pyrimidine metabolism; dUMP biosynthesis; dUMP from dCTP (dUTP route): step 2/2.</text>
</comment>
<protein>
    <recommendedName>
        <fullName evidence="7">Deoxyuridine 5'-triphosphate nucleotidohydrolase</fullName>
        <shortName evidence="7">dUTPase</shortName>
        <ecNumber evidence="7">3.6.1.23</ecNumber>
    </recommendedName>
    <alternativeName>
        <fullName evidence="7">dUTP pyrophosphatase</fullName>
    </alternativeName>
</protein>
<dbReference type="PANTHER" id="PTHR11241">
    <property type="entry name" value="DEOXYURIDINE 5'-TRIPHOSPHATE NUCLEOTIDOHYDROLASE"/>
    <property type="match status" value="1"/>
</dbReference>
<feature type="binding site" evidence="7">
    <location>
        <begin position="90"/>
        <end position="92"/>
    </location>
    <ligand>
        <name>substrate</name>
    </ligand>
</feature>
<dbReference type="Proteomes" id="UP000010862">
    <property type="component" value="Chromosome 1"/>
</dbReference>
<dbReference type="InterPro" id="IPR008181">
    <property type="entry name" value="dUTPase"/>
</dbReference>
<dbReference type="GO" id="GO:0004170">
    <property type="term" value="F:dUTP diphosphatase activity"/>
    <property type="evidence" value="ECO:0007669"/>
    <property type="project" value="UniProtKB-UniRule"/>
</dbReference>
<evidence type="ECO:0000313" key="10">
    <source>
        <dbReference type="EMBL" id="EGQ14358.1"/>
    </source>
</evidence>
<dbReference type="HOGENOM" id="CLU_068508_1_2_10"/>
<organism evidence="10 11">
    <name type="scientific">Prevotella dentalis (strain ATCC 49559 / DSM 3688 / JCM 13448 / NCTC 12043 / ES 2772)</name>
    <name type="common">Mitsuokella dentalis</name>
    <dbReference type="NCBI Taxonomy" id="908937"/>
    <lineage>
        <taxon>Bacteria</taxon>
        <taxon>Pseudomonadati</taxon>
        <taxon>Bacteroidota</taxon>
        <taxon>Bacteroidia</taxon>
        <taxon>Bacteroidales</taxon>
        <taxon>Prevotellaceae</taxon>
        <taxon>Prevotella</taxon>
    </lineage>
</organism>
<comment type="function">
    <text evidence="7">This enzyme is involved in nucleotide metabolism: it produces dUMP, the immediate precursor of thymidine nucleotides and it decreases the intracellular concentration of dUTP so that uracil cannot be incorporated into DNA.</text>
</comment>
<evidence type="ECO:0000313" key="9">
    <source>
        <dbReference type="EMBL" id="AGB27509.1"/>
    </source>
</evidence>
<comment type="catalytic activity">
    <reaction evidence="6 7">
        <text>dUTP + H2O = dUMP + diphosphate + H(+)</text>
        <dbReference type="Rhea" id="RHEA:10248"/>
        <dbReference type="ChEBI" id="CHEBI:15377"/>
        <dbReference type="ChEBI" id="CHEBI:15378"/>
        <dbReference type="ChEBI" id="CHEBI:33019"/>
        <dbReference type="ChEBI" id="CHEBI:61555"/>
        <dbReference type="ChEBI" id="CHEBI:246422"/>
        <dbReference type="EC" id="3.6.1.23"/>
    </reaction>
</comment>
<proteinExistence type="inferred from homology"/>
<dbReference type="InterPro" id="IPR033704">
    <property type="entry name" value="dUTPase_trimeric"/>
</dbReference>
<dbReference type="Proteomes" id="UP000007820">
    <property type="component" value="Unassembled WGS sequence"/>
</dbReference>
<reference evidence="12" key="3">
    <citation type="submission" date="2012-02" db="EMBL/GenBank/DDBJ databases">
        <title>Complete sequence of chromosome 1 of Prevotella dentalis DSM 3688.</title>
        <authorList>
            <person name="Lucas S."/>
            <person name="Copeland A."/>
            <person name="Lapidus A."/>
            <person name="Glavina del Rio T."/>
            <person name="Dalin E."/>
            <person name="Tice H."/>
            <person name="Bruce D."/>
            <person name="Goodwin L."/>
            <person name="Pitluck S."/>
            <person name="Peters L."/>
            <person name="Mikhailova N."/>
            <person name="Chertkov O."/>
            <person name="Kyrpides N."/>
            <person name="Mavromatis K."/>
            <person name="Ivanova N."/>
            <person name="Brettin T."/>
            <person name="Detter J.C."/>
            <person name="Han C."/>
            <person name="Larimer F."/>
            <person name="Land M."/>
            <person name="Hauser L."/>
            <person name="Markowitz V."/>
            <person name="Cheng J.-F."/>
            <person name="Hugenholtz P."/>
            <person name="Woyke T."/>
            <person name="Wu D."/>
            <person name="Gronow S."/>
            <person name="Wellnitz S."/>
            <person name="Brambilla E."/>
            <person name="Klenk H.-P."/>
            <person name="Eisen J.A."/>
        </authorList>
    </citation>
    <scope>NUCLEOTIDE SEQUENCE [LARGE SCALE GENOMIC DNA]</scope>
    <source>
        <strain evidence="12">ATCC 49559 / DSM 3688 / JCM 13448 / NCTC 12043 / ES 2772</strain>
    </source>
</reference>
<evidence type="ECO:0000313" key="12">
    <source>
        <dbReference type="Proteomes" id="UP000010862"/>
    </source>
</evidence>
<dbReference type="KEGG" id="pdt:Prede_0111"/>